<proteinExistence type="predicted"/>
<organism evidence="1 2">
    <name type="scientific">Stegodyphus mimosarum</name>
    <name type="common">African social velvet spider</name>
    <dbReference type="NCBI Taxonomy" id="407821"/>
    <lineage>
        <taxon>Eukaryota</taxon>
        <taxon>Metazoa</taxon>
        <taxon>Ecdysozoa</taxon>
        <taxon>Arthropoda</taxon>
        <taxon>Chelicerata</taxon>
        <taxon>Arachnida</taxon>
        <taxon>Araneae</taxon>
        <taxon>Araneomorphae</taxon>
        <taxon>Entelegynae</taxon>
        <taxon>Eresoidea</taxon>
        <taxon>Eresidae</taxon>
        <taxon>Stegodyphus</taxon>
    </lineage>
</organism>
<dbReference type="AlphaFoldDB" id="A0A087T5A8"/>
<gene>
    <name evidence="1" type="ORF">X975_00331</name>
</gene>
<dbReference type="Proteomes" id="UP000054359">
    <property type="component" value="Unassembled WGS sequence"/>
</dbReference>
<keyword evidence="2" id="KW-1185">Reference proteome</keyword>
<dbReference type="EMBL" id="KK113481">
    <property type="protein sequence ID" value="KFM60297.1"/>
    <property type="molecule type" value="Genomic_DNA"/>
</dbReference>
<feature type="non-terminal residue" evidence="1">
    <location>
        <position position="49"/>
    </location>
</feature>
<accession>A0A087T5A8</accession>
<sequence length="49" mass="5514">MKEVIASLQSYIGEENLPETDRLIEIIGKVKHNMNSYSLSANAPMIEVH</sequence>
<name>A0A087T5A8_STEMI</name>
<evidence type="ECO:0000313" key="1">
    <source>
        <dbReference type="EMBL" id="KFM60297.1"/>
    </source>
</evidence>
<reference evidence="1 2" key="1">
    <citation type="submission" date="2013-11" db="EMBL/GenBank/DDBJ databases">
        <title>Genome sequencing of Stegodyphus mimosarum.</title>
        <authorList>
            <person name="Bechsgaard J."/>
        </authorList>
    </citation>
    <scope>NUCLEOTIDE SEQUENCE [LARGE SCALE GENOMIC DNA]</scope>
</reference>
<evidence type="ECO:0000313" key="2">
    <source>
        <dbReference type="Proteomes" id="UP000054359"/>
    </source>
</evidence>
<protein>
    <submittedName>
        <fullName evidence="1">Uncharacterized protein</fullName>
    </submittedName>
</protein>